<proteinExistence type="inferred from homology"/>
<keyword evidence="6 8" id="KW-1133">Transmembrane helix</keyword>
<evidence type="ECO:0000259" key="9">
    <source>
        <dbReference type="Pfam" id="PF00892"/>
    </source>
</evidence>
<evidence type="ECO:0000256" key="3">
    <source>
        <dbReference type="ARBA" id="ARBA00022448"/>
    </source>
</evidence>
<reference evidence="10 11" key="1">
    <citation type="submission" date="2016-10" db="EMBL/GenBank/DDBJ databases">
        <title>Complete Genome Sequence of Peptococcaceae strain DCMF.</title>
        <authorList>
            <person name="Edwards R.J."/>
            <person name="Holland S.I."/>
            <person name="Deshpande N.P."/>
            <person name="Wong Y.K."/>
            <person name="Ertan H."/>
            <person name="Manefield M."/>
            <person name="Russell T.L."/>
            <person name="Lee M.J."/>
        </authorList>
    </citation>
    <scope>NUCLEOTIDE SEQUENCE [LARGE SCALE GENOMIC DNA]</scope>
    <source>
        <strain evidence="10 11">DCMF</strain>
    </source>
</reference>
<evidence type="ECO:0000313" key="11">
    <source>
        <dbReference type="Proteomes" id="UP000323521"/>
    </source>
</evidence>
<keyword evidence="7 8" id="KW-0472">Membrane</keyword>
<feature type="transmembrane region" description="Helical" evidence="8">
    <location>
        <begin position="79"/>
        <end position="99"/>
    </location>
</feature>
<evidence type="ECO:0000256" key="2">
    <source>
        <dbReference type="ARBA" id="ARBA00007362"/>
    </source>
</evidence>
<feature type="transmembrane region" description="Helical" evidence="8">
    <location>
        <begin position="16"/>
        <end position="34"/>
    </location>
</feature>
<dbReference type="SUPFAM" id="SSF103481">
    <property type="entry name" value="Multidrug resistance efflux transporter EmrE"/>
    <property type="match status" value="1"/>
</dbReference>
<dbReference type="EMBL" id="CP017634">
    <property type="protein sequence ID" value="ATW23907.1"/>
    <property type="molecule type" value="Genomic_DNA"/>
</dbReference>
<organism evidence="10 11">
    <name type="scientific">Formimonas warabiya</name>
    <dbReference type="NCBI Taxonomy" id="1761012"/>
    <lineage>
        <taxon>Bacteria</taxon>
        <taxon>Bacillati</taxon>
        <taxon>Bacillota</taxon>
        <taxon>Clostridia</taxon>
        <taxon>Eubacteriales</taxon>
        <taxon>Peptococcaceae</taxon>
        <taxon>Candidatus Formimonas</taxon>
    </lineage>
</organism>
<feature type="domain" description="EamA" evidence="9">
    <location>
        <begin position="15"/>
        <end position="151"/>
    </location>
</feature>
<dbReference type="InterPro" id="IPR000620">
    <property type="entry name" value="EamA_dom"/>
</dbReference>
<dbReference type="KEGG" id="fwa:DCMF_03040"/>
<evidence type="ECO:0000256" key="7">
    <source>
        <dbReference type="ARBA" id="ARBA00023136"/>
    </source>
</evidence>
<feature type="transmembrane region" description="Helical" evidence="8">
    <location>
        <begin position="249"/>
        <end position="268"/>
    </location>
</feature>
<dbReference type="Proteomes" id="UP000323521">
    <property type="component" value="Chromosome"/>
</dbReference>
<evidence type="ECO:0000256" key="8">
    <source>
        <dbReference type="SAM" id="Phobius"/>
    </source>
</evidence>
<dbReference type="PANTHER" id="PTHR22911:SF137">
    <property type="entry name" value="SOLUTE CARRIER FAMILY 35 MEMBER G2-RELATED"/>
    <property type="match status" value="1"/>
</dbReference>
<dbReference type="GO" id="GO:0005886">
    <property type="term" value="C:plasma membrane"/>
    <property type="evidence" value="ECO:0007669"/>
    <property type="project" value="UniProtKB-SubCell"/>
</dbReference>
<evidence type="ECO:0000313" key="10">
    <source>
        <dbReference type="EMBL" id="ATW23907.1"/>
    </source>
</evidence>
<dbReference type="PANTHER" id="PTHR22911">
    <property type="entry name" value="ACYL-MALONYL CONDENSING ENZYME-RELATED"/>
    <property type="match status" value="1"/>
</dbReference>
<evidence type="ECO:0000256" key="4">
    <source>
        <dbReference type="ARBA" id="ARBA00022475"/>
    </source>
</evidence>
<evidence type="ECO:0000256" key="5">
    <source>
        <dbReference type="ARBA" id="ARBA00022692"/>
    </source>
</evidence>
<gene>
    <name evidence="10" type="ORF">DCMF_03040</name>
</gene>
<dbReference type="RefSeq" id="WP_148133074.1">
    <property type="nucleotide sequence ID" value="NZ_CP017634.1"/>
</dbReference>
<feature type="transmembrane region" description="Helical" evidence="8">
    <location>
        <begin position="46"/>
        <end position="63"/>
    </location>
</feature>
<feature type="transmembrane region" description="Helical" evidence="8">
    <location>
        <begin position="186"/>
        <end position="206"/>
    </location>
</feature>
<name>A0A3G1KN72_FORW1</name>
<dbReference type="OrthoDB" id="369870at2"/>
<feature type="transmembrane region" description="Helical" evidence="8">
    <location>
        <begin position="280"/>
        <end position="298"/>
    </location>
</feature>
<dbReference type="NCBIfam" id="TIGR00688">
    <property type="entry name" value="rarD"/>
    <property type="match status" value="1"/>
</dbReference>
<comment type="subcellular location">
    <subcellularLocation>
        <location evidence="1">Cell membrane</location>
        <topology evidence="1">Multi-pass membrane protein</topology>
    </subcellularLocation>
</comment>
<dbReference type="InterPro" id="IPR004626">
    <property type="entry name" value="RarD"/>
</dbReference>
<keyword evidence="5 8" id="KW-0812">Transmembrane</keyword>
<dbReference type="AlphaFoldDB" id="A0A3G1KN72"/>
<feature type="transmembrane region" description="Helical" evidence="8">
    <location>
        <begin position="212"/>
        <end position="237"/>
    </location>
</feature>
<dbReference type="Pfam" id="PF00892">
    <property type="entry name" value="EamA"/>
    <property type="match status" value="1"/>
</dbReference>
<dbReference type="InterPro" id="IPR037185">
    <property type="entry name" value="EmrE-like"/>
</dbReference>
<keyword evidence="4" id="KW-1003">Cell membrane</keyword>
<feature type="transmembrane region" description="Helical" evidence="8">
    <location>
        <begin position="111"/>
        <end position="127"/>
    </location>
</feature>
<keyword evidence="11" id="KW-1185">Reference proteome</keyword>
<feature type="transmembrane region" description="Helical" evidence="8">
    <location>
        <begin position="134"/>
        <end position="151"/>
    </location>
</feature>
<sequence>MEKTTSLALNQDQKLGIRYALAAYGAWGLLPVYWKVISAVPAVQILAHRIFWSFIFVGGLLIAQKGHHSVMHVIRTPKYMLCFLASSLLLTTNWGVYIWANNHNHMIETSLGYFINPLVSILLGMIFLKEKIEFWQIVAVLLAGTGVSYMVFEYGKFPWIALILALTFGFYSLIRKVVPVESLTGLFIETSVMTPIAFIYLIVLGAEGKEMFFSAGLKISLLLIFAGVITAYPLMWLVNGAKRLPLKTIGFCQYLAPSLMLVIGVIIYQEPFTEMHRISFSFIWSALLIYSLSTASFMQKLNPFARREKWRGRL</sequence>
<evidence type="ECO:0000256" key="6">
    <source>
        <dbReference type="ARBA" id="ARBA00022989"/>
    </source>
</evidence>
<protein>
    <recommendedName>
        <fullName evidence="9">EamA domain-containing protein</fullName>
    </recommendedName>
</protein>
<accession>A0A3G1KN72</accession>
<comment type="similarity">
    <text evidence="2">Belongs to the EamA transporter family.</text>
</comment>
<keyword evidence="3" id="KW-0813">Transport</keyword>
<evidence type="ECO:0000256" key="1">
    <source>
        <dbReference type="ARBA" id="ARBA00004651"/>
    </source>
</evidence>
<feature type="transmembrane region" description="Helical" evidence="8">
    <location>
        <begin position="157"/>
        <end position="174"/>
    </location>
</feature>